<keyword evidence="1" id="KW-0812">Transmembrane</keyword>
<name>A0AAD5T9B9_9FUNG</name>
<dbReference type="InterPro" id="IPR033579">
    <property type="entry name" value="TMEM128"/>
</dbReference>
<dbReference type="EMBL" id="JADGJH010000191">
    <property type="protein sequence ID" value="KAJ3134383.1"/>
    <property type="molecule type" value="Genomic_DNA"/>
</dbReference>
<evidence type="ECO:0000313" key="2">
    <source>
        <dbReference type="EMBL" id="KAJ3134383.1"/>
    </source>
</evidence>
<dbReference type="AlphaFoldDB" id="A0AAD5T9B9"/>
<keyword evidence="1" id="KW-0472">Membrane</keyword>
<evidence type="ECO:0000256" key="1">
    <source>
        <dbReference type="SAM" id="Phobius"/>
    </source>
</evidence>
<proteinExistence type="predicted"/>
<keyword evidence="1" id="KW-1133">Transmembrane helix</keyword>
<dbReference type="Pfam" id="PF20479">
    <property type="entry name" value="TMEM128"/>
    <property type="match status" value="1"/>
</dbReference>
<sequence length="111" mass="11893">MTTYEHSELLRGWTKSLAGVVLILSTLVFTGVYMYLTVFNIGVRNGVGVTASVGRQWHREPATRGLIRVATVGLVCMYVGLAAVLSAVFGLFSLVVAFVLLAAVVVLASLY</sequence>
<evidence type="ECO:0000313" key="3">
    <source>
        <dbReference type="Proteomes" id="UP001211907"/>
    </source>
</evidence>
<accession>A0AAD5T9B9</accession>
<dbReference type="Proteomes" id="UP001211907">
    <property type="component" value="Unassembled WGS sequence"/>
</dbReference>
<reference evidence="2" key="1">
    <citation type="submission" date="2020-05" db="EMBL/GenBank/DDBJ databases">
        <title>Phylogenomic resolution of chytrid fungi.</title>
        <authorList>
            <person name="Stajich J.E."/>
            <person name="Amses K."/>
            <person name="Simmons R."/>
            <person name="Seto K."/>
            <person name="Myers J."/>
            <person name="Bonds A."/>
            <person name="Quandt C.A."/>
            <person name="Barry K."/>
            <person name="Liu P."/>
            <person name="Grigoriev I."/>
            <person name="Longcore J.E."/>
            <person name="James T.Y."/>
        </authorList>
    </citation>
    <scope>NUCLEOTIDE SEQUENCE</scope>
    <source>
        <strain evidence="2">JEL0513</strain>
    </source>
</reference>
<feature type="transmembrane region" description="Helical" evidence="1">
    <location>
        <begin position="16"/>
        <end position="36"/>
    </location>
</feature>
<keyword evidence="3" id="KW-1185">Reference proteome</keyword>
<organism evidence="2 3">
    <name type="scientific">Physocladia obscura</name>
    <dbReference type="NCBI Taxonomy" id="109957"/>
    <lineage>
        <taxon>Eukaryota</taxon>
        <taxon>Fungi</taxon>
        <taxon>Fungi incertae sedis</taxon>
        <taxon>Chytridiomycota</taxon>
        <taxon>Chytridiomycota incertae sedis</taxon>
        <taxon>Chytridiomycetes</taxon>
        <taxon>Chytridiales</taxon>
        <taxon>Chytriomycetaceae</taxon>
        <taxon>Physocladia</taxon>
    </lineage>
</organism>
<feature type="transmembrane region" description="Helical" evidence="1">
    <location>
        <begin position="65"/>
        <end position="85"/>
    </location>
</feature>
<gene>
    <name evidence="2" type="ORF">HK100_003592</name>
</gene>
<comment type="caution">
    <text evidence="2">The sequence shown here is derived from an EMBL/GenBank/DDBJ whole genome shotgun (WGS) entry which is preliminary data.</text>
</comment>
<feature type="transmembrane region" description="Helical" evidence="1">
    <location>
        <begin position="91"/>
        <end position="110"/>
    </location>
</feature>
<protein>
    <submittedName>
        <fullName evidence="2">Uncharacterized protein</fullName>
    </submittedName>
</protein>